<evidence type="ECO:0000259" key="2">
    <source>
        <dbReference type="Pfam" id="PF13579"/>
    </source>
</evidence>
<evidence type="ECO:0000313" key="3">
    <source>
        <dbReference type="EMBL" id="MZQ80690.1"/>
    </source>
</evidence>
<evidence type="ECO:0000313" key="4">
    <source>
        <dbReference type="Proteomes" id="UP000481087"/>
    </source>
</evidence>
<gene>
    <name evidence="3" type="ORF">GQF01_00785</name>
</gene>
<dbReference type="PANTHER" id="PTHR45947">
    <property type="entry name" value="SULFOQUINOVOSYL TRANSFERASE SQD2"/>
    <property type="match status" value="1"/>
</dbReference>
<dbReference type="EMBL" id="WTUZ01000002">
    <property type="protein sequence ID" value="MZQ80690.1"/>
    <property type="molecule type" value="Genomic_DNA"/>
</dbReference>
<dbReference type="InterPro" id="IPR028098">
    <property type="entry name" value="Glyco_trans_4-like_N"/>
</dbReference>
<dbReference type="AlphaFoldDB" id="A0A6L8UU99"/>
<dbReference type="Gene3D" id="3.40.50.2000">
    <property type="entry name" value="Glycogen Phosphorylase B"/>
    <property type="match status" value="2"/>
</dbReference>
<evidence type="ECO:0000259" key="1">
    <source>
        <dbReference type="Pfam" id="PF00534"/>
    </source>
</evidence>
<dbReference type="Pfam" id="PF13579">
    <property type="entry name" value="Glyco_trans_4_4"/>
    <property type="match status" value="1"/>
</dbReference>
<feature type="domain" description="Glycosyl transferase family 1" evidence="1">
    <location>
        <begin position="196"/>
        <end position="351"/>
    </location>
</feature>
<dbReference type="RefSeq" id="WP_161404834.1">
    <property type="nucleotide sequence ID" value="NZ_WTUZ01000002.1"/>
</dbReference>
<name>A0A6L8UU99_9BACL</name>
<dbReference type="Proteomes" id="UP000481087">
    <property type="component" value="Unassembled WGS sequence"/>
</dbReference>
<comment type="caution">
    <text evidence="3">The sequence shown here is derived from an EMBL/GenBank/DDBJ whole genome shotgun (WGS) entry which is preliminary data.</text>
</comment>
<dbReference type="InterPro" id="IPR050194">
    <property type="entry name" value="Glycosyltransferase_grp1"/>
</dbReference>
<sequence length="372" mass="41690">MAKIMLIVPYAKYYLNFYWDLIESLVQDGHSVTAVAPDTGVESALASIGVRFIQTPIKNTGLNPFYDIRSVFYLTRILRSERPDIICCYSIKPILYGSLAARITRSKRLYVTVTGLGYLFTGRTWKQRLLLPFVTTFYRFAFQHCEGAFFENPDDLRLFKQLGLIKQDNTTIINGSGVNLDKFTMKATRPAQAEVPLTFILIARMIKDKGIYEYVEAARILKTKYPDVHMCLLGPFDSNPSSINKSQVTKWMEEGAVSYLGEAVDVRPYLRNSNIFVLPSYREGTPKSTLEAMAMGLPIITTDVPGCRETVIQGFNGLIVPVKNGGALAAAMERFILNPQMAEVMGANSRELAASKYDVRKVIGQVRGTIQI</sequence>
<proteinExistence type="predicted"/>
<dbReference type="CDD" id="cd03808">
    <property type="entry name" value="GT4_CapM-like"/>
    <property type="match status" value="1"/>
</dbReference>
<feature type="domain" description="Glycosyltransferase subfamily 4-like N-terminal" evidence="2">
    <location>
        <begin position="20"/>
        <end position="141"/>
    </location>
</feature>
<keyword evidence="4" id="KW-1185">Reference proteome</keyword>
<dbReference type="SUPFAM" id="SSF53756">
    <property type="entry name" value="UDP-Glycosyltransferase/glycogen phosphorylase"/>
    <property type="match status" value="1"/>
</dbReference>
<reference evidence="3 4" key="1">
    <citation type="submission" date="2019-12" db="EMBL/GenBank/DDBJ databases">
        <title>Paenibacillus sp. nov. sp. isolated from soil.</title>
        <authorList>
            <person name="Kim J."/>
            <person name="Jeong S.E."/>
            <person name="Jung H.S."/>
            <person name="Jeon C.O."/>
        </authorList>
    </citation>
    <scope>NUCLEOTIDE SEQUENCE [LARGE SCALE GENOMIC DNA]</scope>
    <source>
        <strain evidence="3 4">5J-6</strain>
    </source>
</reference>
<dbReference type="GO" id="GO:0016757">
    <property type="term" value="F:glycosyltransferase activity"/>
    <property type="evidence" value="ECO:0007669"/>
    <property type="project" value="InterPro"/>
</dbReference>
<dbReference type="InterPro" id="IPR001296">
    <property type="entry name" value="Glyco_trans_1"/>
</dbReference>
<dbReference type="PANTHER" id="PTHR45947:SF3">
    <property type="entry name" value="SULFOQUINOVOSYL TRANSFERASE SQD2"/>
    <property type="match status" value="1"/>
</dbReference>
<accession>A0A6L8UU99</accession>
<protein>
    <submittedName>
        <fullName evidence="3">Glycosyltransferase</fullName>
    </submittedName>
</protein>
<dbReference type="Pfam" id="PF00534">
    <property type="entry name" value="Glycos_transf_1"/>
    <property type="match status" value="1"/>
</dbReference>
<organism evidence="3 4">
    <name type="scientific">Paenibacillus silvestris</name>
    <dbReference type="NCBI Taxonomy" id="2606219"/>
    <lineage>
        <taxon>Bacteria</taxon>
        <taxon>Bacillati</taxon>
        <taxon>Bacillota</taxon>
        <taxon>Bacilli</taxon>
        <taxon>Bacillales</taxon>
        <taxon>Paenibacillaceae</taxon>
        <taxon>Paenibacillus</taxon>
    </lineage>
</organism>
<keyword evidence="3" id="KW-0808">Transferase</keyword>